<evidence type="ECO:0000256" key="1">
    <source>
        <dbReference type="SAM" id="SignalP"/>
    </source>
</evidence>
<keyword evidence="1" id="KW-0732">Signal</keyword>
<feature type="signal peptide" evidence="1">
    <location>
        <begin position="1"/>
        <end position="24"/>
    </location>
</feature>
<dbReference type="EMBL" id="NTJZ01000007">
    <property type="protein sequence ID" value="PDH33689.1"/>
    <property type="molecule type" value="Genomic_DNA"/>
</dbReference>
<dbReference type="Proteomes" id="UP000219329">
    <property type="component" value="Unassembled WGS sequence"/>
</dbReference>
<dbReference type="AlphaFoldDB" id="A0A2A5WB33"/>
<protein>
    <submittedName>
        <fullName evidence="2">Uncharacterized protein</fullName>
    </submittedName>
</protein>
<proteinExistence type="predicted"/>
<evidence type="ECO:0000313" key="2">
    <source>
        <dbReference type="EMBL" id="PDH33689.1"/>
    </source>
</evidence>
<gene>
    <name evidence="2" type="ORF">CNF02_08170</name>
</gene>
<evidence type="ECO:0000313" key="3">
    <source>
        <dbReference type="Proteomes" id="UP000219329"/>
    </source>
</evidence>
<sequence>MPSLKNLHISFFLTILAIAPLVHSQAPGYEPPRTEYGVPDLQGIWTNRSITRMERNPLIDDGLVLTEERAYEMAQGSFWMSLDRQQQNNPITEAKAGEAAFGSRGHNAFWVDAGFTMGLVKGEYRSSWVTDPADGRIPYKEGGAALRRASHLPEIGSFDGPETRPVGERCIAMAFAIGPVMQNGIYNNNYQFVQTKDHVLLMSEMGHEVRIIPFAVEHSNEDLQPWFGDSIASYDGDTLVIETIKPYPLQGSYISPTGKVTERFTRWSDDEIFYEYTVEDPSIYTQPWSGEMSFYKETALFEYACHEGNYSLPGILAGARRAAIDALAQ</sequence>
<name>A0A2A5WB33_9GAMM</name>
<comment type="caution">
    <text evidence="2">The sequence shown here is derived from an EMBL/GenBank/DDBJ whole genome shotgun (WGS) entry which is preliminary data.</text>
</comment>
<reference evidence="2 3" key="1">
    <citation type="submission" date="2017-08" db="EMBL/GenBank/DDBJ databases">
        <title>Fine stratification of microbial communities through a metagenomic profile of the photic zone.</title>
        <authorList>
            <person name="Haro-Moreno J.M."/>
            <person name="Lopez-Perez M."/>
            <person name="De La Torre J."/>
            <person name="Picazo A."/>
            <person name="Camacho A."/>
            <person name="Rodriguez-Valera F."/>
        </authorList>
    </citation>
    <scope>NUCLEOTIDE SEQUENCE [LARGE SCALE GENOMIC DNA]</scope>
    <source>
        <strain evidence="2">MED-G28</strain>
    </source>
</reference>
<feature type="chain" id="PRO_5013241265" evidence="1">
    <location>
        <begin position="25"/>
        <end position="329"/>
    </location>
</feature>
<accession>A0A2A5WB33</accession>
<organism evidence="2 3">
    <name type="scientific">OM182 bacterium MED-G28</name>
    <dbReference type="NCBI Taxonomy" id="1986256"/>
    <lineage>
        <taxon>Bacteria</taxon>
        <taxon>Pseudomonadati</taxon>
        <taxon>Pseudomonadota</taxon>
        <taxon>Gammaproteobacteria</taxon>
        <taxon>OMG group</taxon>
        <taxon>OM182 clade</taxon>
    </lineage>
</organism>